<feature type="transmembrane region" description="Helical" evidence="7">
    <location>
        <begin position="291"/>
        <end position="316"/>
    </location>
</feature>
<dbReference type="GO" id="GO:0005886">
    <property type="term" value="C:plasma membrane"/>
    <property type="evidence" value="ECO:0007669"/>
    <property type="project" value="UniProtKB-SubCell"/>
</dbReference>
<keyword evidence="11" id="KW-1185">Reference proteome</keyword>
<dbReference type="InterPro" id="IPR050250">
    <property type="entry name" value="Macrolide_Exporter_MacB"/>
</dbReference>
<dbReference type="AlphaFoldDB" id="A0A284VJW1"/>
<keyword evidence="5 7" id="KW-0472">Membrane</keyword>
<dbReference type="EMBL" id="FZMP01000024">
    <property type="protein sequence ID" value="SNQ59489.1"/>
    <property type="molecule type" value="Genomic_DNA"/>
</dbReference>
<evidence type="ECO:0000256" key="1">
    <source>
        <dbReference type="ARBA" id="ARBA00004651"/>
    </source>
</evidence>
<dbReference type="Pfam" id="PF12704">
    <property type="entry name" value="MacB_PCD"/>
    <property type="match status" value="1"/>
</dbReference>
<protein>
    <submittedName>
        <fullName evidence="10">Putative ABC efflux pump, inner membrane subunit</fullName>
    </submittedName>
</protein>
<keyword evidence="4 7" id="KW-1133">Transmembrane helix</keyword>
<dbReference type="RefSeq" id="WP_096203855.1">
    <property type="nucleotide sequence ID" value="NZ_FZMP01000024.1"/>
</dbReference>
<keyword evidence="2" id="KW-1003">Cell membrane</keyword>
<dbReference type="PANTHER" id="PTHR30572">
    <property type="entry name" value="MEMBRANE COMPONENT OF TRANSPORTER-RELATED"/>
    <property type="match status" value="1"/>
</dbReference>
<dbReference type="PANTHER" id="PTHR30572:SF4">
    <property type="entry name" value="ABC TRANSPORTER PERMEASE YTRF"/>
    <property type="match status" value="1"/>
</dbReference>
<feature type="transmembrane region" description="Helical" evidence="7">
    <location>
        <begin position="336"/>
        <end position="362"/>
    </location>
</feature>
<sequence length="416" mass="45335">MFYQLLLKAIQRRKSRVALAILAVVMGASIASTLLSISFDINDKMGRELKSYGANIVLLPSSETKLIQESDLYKMKTVFWRHNIIGYSPYLGDTVKVNDSEVVLSGTYFSEEIKIPGFNKTYIGERKAEEGEATLKTGVRTIAPWWKVKGDWPSQGEALVGIGAAEKLNLGKGDIFRAEYGSNNATYRVSGILSTGGDEDSQIIVSLKEAQQLFNRQDMVDRVVVSALTKPEPDDAIDPSGLPPEEYETWYCTPYISSIMLQIEEVIPDANARPIRQIADNEGKMLKKFDWLMLLITVTAMTSASLGVTAAMNTSIFERKKEIGLMKAIGADGVQIAQLFFAEAVVIGITGGAIGILIGSILARMVGLWVFGAVINPSLLSVSISEILSVGIALLGSMMPVRKAVEIEPSVILRGD</sequence>
<evidence type="ECO:0000256" key="6">
    <source>
        <dbReference type="ARBA" id="ARBA00038076"/>
    </source>
</evidence>
<keyword evidence="3 7" id="KW-0812">Transmembrane</keyword>
<evidence type="ECO:0000256" key="4">
    <source>
        <dbReference type="ARBA" id="ARBA00022989"/>
    </source>
</evidence>
<proteinExistence type="inferred from homology"/>
<dbReference type="GO" id="GO:0022857">
    <property type="term" value="F:transmembrane transporter activity"/>
    <property type="evidence" value="ECO:0007669"/>
    <property type="project" value="TreeGrafter"/>
</dbReference>
<dbReference type="Pfam" id="PF02687">
    <property type="entry name" value="FtsX"/>
    <property type="match status" value="1"/>
</dbReference>
<evidence type="ECO:0000256" key="3">
    <source>
        <dbReference type="ARBA" id="ARBA00022692"/>
    </source>
</evidence>
<evidence type="ECO:0000256" key="5">
    <source>
        <dbReference type="ARBA" id="ARBA00023136"/>
    </source>
</evidence>
<evidence type="ECO:0000259" key="8">
    <source>
        <dbReference type="Pfam" id="PF02687"/>
    </source>
</evidence>
<dbReference type="InterPro" id="IPR003838">
    <property type="entry name" value="ABC3_permease_C"/>
</dbReference>
<evidence type="ECO:0000256" key="7">
    <source>
        <dbReference type="SAM" id="Phobius"/>
    </source>
</evidence>
<accession>A0A284VJW1</accession>
<dbReference type="OrthoDB" id="11469at2157"/>
<gene>
    <name evidence="10" type="ORF">MNV_120056</name>
</gene>
<evidence type="ECO:0000259" key="9">
    <source>
        <dbReference type="Pfam" id="PF12704"/>
    </source>
</evidence>
<name>A0A284VJW1_9EURY</name>
<reference evidence="11" key="1">
    <citation type="submission" date="2017-06" db="EMBL/GenBank/DDBJ databases">
        <authorList>
            <person name="Cremers G."/>
        </authorList>
    </citation>
    <scope>NUCLEOTIDE SEQUENCE [LARGE SCALE GENOMIC DNA]</scope>
</reference>
<dbReference type="InterPro" id="IPR025857">
    <property type="entry name" value="MacB_PCD"/>
</dbReference>
<feature type="domain" description="MacB-like periplasmic core" evidence="9">
    <location>
        <begin position="18"/>
        <end position="227"/>
    </location>
</feature>
<comment type="similarity">
    <text evidence="6">Belongs to the ABC-4 integral membrane protein family.</text>
</comment>
<feature type="domain" description="ABC3 transporter permease C-terminal" evidence="8">
    <location>
        <begin position="295"/>
        <end position="409"/>
    </location>
</feature>
<evidence type="ECO:0000313" key="11">
    <source>
        <dbReference type="Proteomes" id="UP000218615"/>
    </source>
</evidence>
<evidence type="ECO:0000256" key="2">
    <source>
        <dbReference type="ARBA" id="ARBA00022475"/>
    </source>
</evidence>
<organism evidence="10 11">
    <name type="scientific">Candidatus Methanoperedens nitratireducens</name>
    <dbReference type="NCBI Taxonomy" id="1392998"/>
    <lineage>
        <taxon>Archaea</taxon>
        <taxon>Methanobacteriati</taxon>
        <taxon>Methanobacteriota</taxon>
        <taxon>Stenosarchaea group</taxon>
        <taxon>Methanomicrobia</taxon>
        <taxon>Methanosarcinales</taxon>
        <taxon>ANME-2 cluster</taxon>
        <taxon>Candidatus Methanoperedentaceae</taxon>
        <taxon>Candidatus Methanoperedens</taxon>
    </lineage>
</organism>
<comment type="subcellular location">
    <subcellularLocation>
        <location evidence="1">Cell membrane</location>
        <topology evidence="1">Multi-pass membrane protein</topology>
    </subcellularLocation>
</comment>
<evidence type="ECO:0000313" key="10">
    <source>
        <dbReference type="EMBL" id="SNQ59489.1"/>
    </source>
</evidence>
<feature type="transmembrane region" description="Helical" evidence="7">
    <location>
        <begin position="368"/>
        <end position="395"/>
    </location>
</feature>
<dbReference type="Proteomes" id="UP000218615">
    <property type="component" value="Unassembled WGS sequence"/>
</dbReference>